<dbReference type="EMBL" id="GL736743">
    <property type="protein sequence ID" value="EFX60268.1"/>
    <property type="molecule type" value="Genomic_DNA"/>
</dbReference>
<feature type="compositionally biased region" description="Basic and acidic residues" evidence="1">
    <location>
        <begin position="131"/>
        <end position="151"/>
    </location>
</feature>
<reference evidence="2 3" key="1">
    <citation type="journal article" date="2011" name="Science">
        <title>The ecoresponsive genome of Daphnia pulex.</title>
        <authorList>
            <person name="Colbourne J.K."/>
            <person name="Pfrender M.E."/>
            <person name="Gilbert D."/>
            <person name="Thomas W.K."/>
            <person name="Tucker A."/>
            <person name="Oakley T.H."/>
            <person name="Tokishita S."/>
            <person name="Aerts A."/>
            <person name="Arnold G.J."/>
            <person name="Basu M.K."/>
            <person name="Bauer D.J."/>
            <person name="Caceres C.E."/>
            <person name="Carmel L."/>
            <person name="Casola C."/>
            <person name="Choi J.H."/>
            <person name="Detter J.C."/>
            <person name="Dong Q."/>
            <person name="Dusheyko S."/>
            <person name="Eads B.D."/>
            <person name="Frohlich T."/>
            <person name="Geiler-Samerotte K.A."/>
            <person name="Gerlach D."/>
            <person name="Hatcher P."/>
            <person name="Jogdeo S."/>
            <person name="Krijgsveld J."/>
            <person name="Kriventseva E.V."/>
            <person name="Kultz D."/>
            <person name="Laforsch C."/>
            <person name="Lindquist E."/>
            <person name="Lopez J."/>
            <person name="Manak J.R."/>
            <person name="Muller J."/>
            <person name="Pangilinan J."/>
            <person name="Patwardhan R.P."/>
            <person name="Pitluck S."/>
            <person name="Pritham E.J."/>
            <person name="Rechtsteiner A."/>
            <person name="Rho M."/>
            <person name="Rogozin I.B."/>
            <person name="Sakarya O."/>
            <person name="Salamov A."/>
            <person name="Schaack S."/>
            <person name="Shapiro H."/>
            <person name="Shiga Y."/>
            <person name="Skalitzky C."/>
            <person name="Smith Z."/>
            <person name="Souvorov A."/>
            <person name="Sung W."/>
            <person name="Tang Z."/>
            <person name="Tsuchiya D."/>
            <person name="Tu H."/>
            <person name="Vos H."/>
            <person name="Wang M."/>
            <person name="Wolf Y.I."/>
            <person name="Yamagata H."/>
            <person name="Yamada T."/>
            <person name="Ye Y."/>
            <person name="Shaw J.R."/>
            <person name="Andrews J."/>
            <person name="Crease T.J."/>
            <person name="Tang H."/>
            <person name="Lucas S.M."/>
            <person name="Robertson H.M."/>
            <person name="Bork P."/>
            <person name="Koonin E.V."/>
            <person name="Zdobnov E.M."/>
            <person name="Grigoriev I.V."/>
            <person name="Lynch M."/>
            <person name="Boore J.L."/>
        </authorList>
    </citation>
    <scope>NUCLEOTIDE SEQUENCE [LARGE SCALE GENOMIC DNA]</scope>
</reference>
<evidence type="ECO:0000313" key="3">
    <source>
        <dbReference type="Proteomes" id="UP000000305"/>
    </source>
</evidence>
<evidence type="ECO:0000256" key="1">
    <source>
        <dbReference type="SAM" id="MobiDB-lite"/>
    </source>
</evidence>
<feature type="compositionally biased region" description="Low complexity" evidence="1">
    <location>
        <begin position="153"/>
        <end position="167"/>
    </location>
</feature>
<dbReference type="InParanoid" id="E9I6W2"/>
<dbReference type="AlphaFoldDB" id="E9I6W2"/>
<feature type="region of interest" description="Disordered" evidence="1">
    <location>
        <begin position="131"/>
        <end position="169"/>
    </location>
</feature>
<organism evidence="2 3">
    <name type="scientific">Daphnia pulex</name>
    <name type="common">Water flea</name>
    <dbReference type="NCBI Taxonomy" id="6669"/>
    <lineage>
        <taxon>Eukaryota</taxon>
        <taxon>Metazoa</taxon>
        <taxon>Ecdysozoa</taxon>
        <taxon>Arthropoda</taxon>
        <taxon>Crustacea</taxon>
        <taxon>Branchiopoda</taxon>
        <taxon>Diplostraca</taxon>
        <taxon>Cladocera</taxon>
        <taxon>Anomopoda</taxon>
        <taxon>Daphniidae</taxon>
        <taxon>Daphnia</taxon>
    </lineage>
</organism>
<name>E9I6W2_DAPPU</name>
<feature type="region of interest" description="Disordered" evidence="1">
    <location>
        <begin position="1"/>
        <end position="57"/>
    </location>
</feature>
<protein>
    <submittedName>
        <fullName evidence="2">Uncharacterized protein</fullName>
    </submittedName>
</protein>
<dbReference type="KEGG" id="dpx:DAPPUDRAFT_124771"/>
<dbReference type="HOGENOM" id="CLU_950790_0_0_1"/>
<evidence type="ECO:0000313" key="2">
    <source>
        <dbReference type="EMBL" id="EFX60268.1"/>
    </source>
</evidence>
<keyword evidence="3" id="KW-1185">Reference proteome</keyword>
<gene>
    <name evidence="2" type="ORF">DAPPUDRAFT_124771</name>
</gene>
<sequence length="293" mass="32516">MRSAGSTSREAPADARGAALRPGRPRVLPRRRSTAVGDRGAWAAERAGRHSARRTRGSGCIRVERARRLPLVEPGSARRGVAAPGARAVPARLEAVPARLWRDRDRIRDPVPPPARPLCRHGRRCRAAGEGEAVRGEAGRRRHQVGRDRAAHRGLAAGRLPGRAAGRSLPVRHLDGPLCRAPARRRPLCPDPLPQRGRLQRIPIRAEPSPVAHEGGRMTFDRYEEHDDTNEKHERRITKCRSCAARVIWFKTLAGKNMPVDADTVEADDDELDLSRHVSHFATCPQATQHRRR</sequence>
<proteinExistence type="predicted"/>
<accession>E9I6W2</accession>
<feature type="compositionally biased region" description="Basic residues" evidence="1">
    <location>
        <begin position="23"/>
        <end position="33"/>
    </location>
</feature>
<dbReference type="Proteomes" id="UP000000305">
    <property type="component" value="Unassembled WGS sequence"/>
</dbReference>